<evidence type="ECO:0000313" key="3">
    <source>
        <dbReference type="Proteomes" id="UP000177746"/>
    </source>
</evidence>
<accession>A0A1G2T225</accession>
<protein>
    <recommendedName>
        <fullName evidence="4">General secretion pathway GspH domain-containing protein</fullName>
    </recommendedName>
</protein>
<reference evidence="2 3" key="1">
    <citation type="journal article" date="2016" name="Nat. Commun.">
        <title>Thousands of microbial genomes shed light on interconnected biogeochemical processes in an aquifer system.</title>
        <authorList>
            <person name="Anantharaman K."/>
            <person name="Brown C.T."/>
            <person name="Hug L.A."/>
            <person name="Sharon I."/>
            <person name="Castelle C.J."/>
            <person name="Probst A.J."/>
            <person name="Thomas B.C."/>
            <person name="Singh A."/>
            <person name="Wilkins M.J."/>
            <person name="Karaoz U."/>
            <person name="Brodie E.L."/>
            <person name="Williams K.H."/>
            <person name="Hubbard S.S."/>
            <person name="Banfield J.F."/>
        </authorList>
    </citation>
    <scope>NUCLEOTIDE SEQUENCE [LARGE SCALE GENOMIC DNA]</scope>
</reference>
<sequence>MKYKGFTVLEILVAIAIITLVVTIITISFSKLNSAQALDKSATLVTAVLDEARSLTLSSKGDSQYGIYFGDSQVTLFKGATYSPSDPANVATNLHALVSLRNITLSGGGTSVVFKRLTGNTAETGTAEVFLKDSPTTFRTIIISATGIVEWN</sequence>
<dbReference type="SUPFAM" id="SSF54523">
    <property type="entry name" value="Pili subunits"/>
    <property type="match status" value="1"/>
</dbReference>
<dbReference type="Proteomes" id="UP000177746">
    <property type="component" value="Unassembled WGS sequence"/>
</dbReference>
<keyword evidence="1" id="KW-0472">Membrane</keyword>
<dbReference type="NCBIfam" id="TIGR02532">
    <property type="entry name" value="IV_pilin_GFxxxE"/>
    <property type="match status" value="1"/>
</dbReference>
<gene>
    <name evidence="2" type="ORF">A2665_00030</name>
</gene>
<dbReference type="AlphaFoldDB" id="A0A1G2T225"/>
<dbReference type="InterPro" id="IPR012902">
    <property type="entry name" value="N_methyl_site"/>
</dbReference>
<keyword evidence="1" id="KW-1133">Transmembrane helix</keyword>
<dbReference type="EMBL" id="MHVI01000028">
    <property type="protein sequence ID" value="OHA90869.1"/>
    <property type="molecule type" value="Genomic_DNA"/>
</dbReference>
<evidence type="ECO:0000256" key="1">
    <source>
        <dbReference type="SAM" id="Phobius"/>
    </source>
</evidence>
<dbReference type="InterPro" id="IPR045584">
    <property type="entry name" value="Pilin-like"/>
</dbReference>
<keyword evidence="1" id="KW-0812">Transmembrane</keyword>
<name>A0A1G2T225_9BACT</name>
<feature type="transmembrane region" description="Helical" evidence="1">
    <location>
        <begin position="6"/>
        <end position="30"/>
    </location>
</feature>
<organism evidence="2 3">
    <name type="scientific">Candidatus Zambryskibacteria bacterium RIFCSPHIGHO2_01_FULL_46_30</name>
    <dbReference type="NCBI Taxonomy" id="1802739"/>
    <lineage>
        <taxon>Bacteria</taxon>
        <taxon>Candidatus Zambryskiibacteriota</taxon>
    </lineage>
</organism>
<evidence type="ECO:0000313" key="2">
    <source>
        <dbReference type="EMBL" id="OHA90869.1"/>
    </source>
</evidence>
<evidence type="ECO:0008006" key="4">
    <source>
        <dbReference type="Google" id="ProtNLM"/>
    </source>
</evidence>
<comment type="caution">
    <text evidence="2">The sequence shown here is derived from an EMBL/GenBank/DDBJ whole genome shotgun (WGS) entry which is preliminary data.</text>
</comment>
<proteinExistence type="predicted"/>
<dbReference type="Pfam" id="PF07963">
    <property type="entry name" value="N_methyl"/>
    <property type="match status" value="1"/>
</dbReference>